<evidence type="ECO:0000313" key="12">
    <source>
        <dbReference type="RefSeq" id="XP_019623336.1"/>
    </source>
</evidence>
<dbReference type="PRINTS" id="PR00705">
    <property type="entry name" value="PAPAIN"/>
</dbReference>
<gene>
    <name evidence="12" type="primary">LOC109469276</name>
</gene>
<dbReference type="Pfam" id="PF00112">
    <property type="entry name" value="Peptidase_C1"/>
    <property type="match status" value="1"/>
</dbReference>
<dbReference type="SUPFAM" id="SSF54001">
    <property type="entry name" value="Cysteine proteinases"/>
    <property type="match status" value="1"/>
</dbReference>
<dbReference type="CDD" id="cd02248">
    <property type="entry name" value="Peptidase_C1A"/>
    <property type="match status" value="1"/>
</dbReference>
<evidence type="ECO:0000256" key="5">
    <source>
        <dbReference type="ARBA" id="ARBA00023145"/>
    </source>
</evidence>
<dbReference type="SMART" id="SM00848">
    <property type="entry name" value="Inhibitor_I29"/>
    <property type="match status" value="1"/>
</dbReference>
<keyword evidence="2" id="KW-0645">Protease</keyword>
<dbReference type="InterPro" id="IPR038765">
    <property type="entry name" value="Papain-like_cys_pep_sf"/>
</dbReference>
<accession>A0A6P4Z181</accession>
<comment type="similarity">
    <text evidence="1">Belongs to the peptidase C1 family.</text>
</comment>
<dbReference type="GO" id="GO:0006508">
    <property type="term" value="P:proteolysis"/>
    <property type="evidence" value="ECO:0007669"/>
    <property type="project" value="UniProtKB-KW"/>
</dbReference>
<keyword evidence="5" id="KW-0865">Zymogen</keyword>
<dbReference type="GeneID" id="109469276"/>
<evidence type="ECO:0000256" key="1">
    <source>
        <dbReference type="ARBA" id="ARBA00008455"/>
    </source>
</evidence>
<evidence type="ECO:0000256" key="7">
    <source>
        <dbReference type="SAM" id="Phobius"/>
    </source>
</evidence>
<dbReference type="InterPro" id="IPR013201">
    <property type="entry name" value="Prot_inhib_I29"/>
</dbReference>
<dbReference type="PROSITE" id="PS00640">
    <property type="entry name" value="THIOL_PROTEASE_ASN"/>
    <property type="match status" value="1"/>
</dbReference>
<sequence>MKLFVLAVCVAMATAIDREWEAFKVRYGKQYKDIDEVARHNIFKKNHDFVKQHNKEAAMGKHTFFMKINEYSDLTDEEFRRFRMGLLKTKEPQPAEGKVLKRVPEQKVSDTVDWRKQGAVTPVKDQGHCGSCWAFGTTGALEGQHFLATDKLVSLSEQNLVDCSGSEGNHGCGGGKAKKAIEYIRNNGGIDTEECYPYTAKDGDCRYNSNCIGAIVTEEPYVFVPSGDEEAMKQAVGTFGPVSVSIDAMPSFHQYGSGVYDDPECKASNPSNHAVLVVGYGTEDNQDYWLVKNSWGDDWGTEGYIKMSRNKDNQCGIANEAVYPVVPESDLESFINDIYVGKAMSWVPPYKEALFSVGVGVIVLVGVYRLVRSFI</sequence>
<dbReference type="FunFam" id="3.90.70.10:FF:000006">
    <property type="entry name" value="Cathepsin S"/>
    <property type="match status" value="1"/>
</dbReference>
<evidence type="ECO:0000259" key="9">
    <source>
        <dbReference type="SMART" id="SM00645"/>
    </source>
</evidence>
<evidence type="ECO:0000256" key="8">
    <source>
        <dbReference type="SAM" id="SignalP"/>
    </source>
</evidence>
<keyword evidence="4" id="KW-0788">Thiol protease</keyword>
<dbReference type="KEGG" id="bbel:109469276"/>
<dbReference type="PANTHER" id="PTHR12411">
    <property type="entry name" value="CYSTEINE PROTEASE FAMILY C1-RELATED"/>
    <property type="match status" value="1"/>
</dbReference>
<proteinExistence type="inferred from homology"/>
<evidence type="ECO:0000256" key="6">
    <source>
        <dbReference type="ARBA" id="ARBA00023157"/>
    </source>
</evidence>
<feature type="domain" description="Cathepsin propeptide inhibitor" evidence="10">
    <location>
        <begin position="20"/>
        <end position="79"/>
    </location>
</feature>
<evidence type="ECO:0000259" key="10">
    <source>
        <dbReference type="SMART" id="SM00848"/>
    </source>
</evidence>
<dbReference type="AlphaFoldDB" id="A0A6P4Z181"/>
<feature type="transmembrane region" description="Helical" evidence="7">
    <location>
        <begin position="353"/>
        <end position="371"/>
    </location>
</feature>
<dbReference type="InterPro" id="IPR000169">
    <property type="entry name" value="Pept_cys_AS"/>
</dbReference>
<feature type="chain" id="PRO_5028400276" evidence="8">
    <location>
        <begin position="16"/>
        <end position="375"/>
    </location>
</feature>
<organism evidence="11 12">
    <name type="scientific">Branchiostoma belcheri</name>
    <name type="common">Amphioxus</name>
    <dbReference type="NCBI Taxonomy" id="7741"/>
    <lineage>
        <taxon>Eukaryota</taxon>
        <taxon>Metazoa</taxon>
        <taxon>Chordata</taxon>
        <taxon>Cephalochordata</taxon>
        <taxon>Leptocardii</taxon>
        <taxon>Amphioxiformes</taxon>
        <taxon>Branchiostomatidae</taxon>
        <taxon>Branchiostoma</taxon>
    </lineage>
</organism>
<dbReference type="InterPro" id="IPR013128">
    <property type="entry name" value="Peptidase_C1A"/>
</dbReference>
<dbReference type="Proteomes" id="UP000515135">
    <property type="component" value="Unplaced"/>
</dbReference>
<dbReference type="RefSeq" id="XP_019623336.1">
    <property type="nucleotide sequence ID" value="XM_019767777.1"/>
</dbReference>
<keyword evidence="7" id="KW-0812">Transmembrane</keyword>
<keyword evidence="8" id="KW-0732">Signal</keyword>
<evidence type="ECO:0000256" key="2">
    <source>
        <dbReference type="ARBA" id="ARBA00022670"/>
    </source>
</evidence>
<dbReference type="OrthoDB" id="10253408at2759"/>
<dbReference type="Gene3D" id="3.90.70.10">
    <property type="entry name" value="Cysteine proteinases"/>
    <property type="match status" value="1"/>
</dbReference>
<feature type="signal peptide" evidence="8">
    <location>
        <begin position="1"/>
        <end position="15"/>
    </location>
</feature>
<protein>
    <submittedName>
        <fullName evidence="12">Cathepsin L1-like</fullName>
    </submittedName>
</protein>
<dbReference type="SMART" id="SM00645">
    <property type="entry name" value="Pept_C1"/>
    <property type="match status" value="1"/>
</dbReference>
<dbReference type="InterPro" id="IPR025661">
    <property type="entry name" value="Pept_asp_AS"/>
</dbReference>
<dbReference type="Pfam" id="PF08246">
    <property type="entry name" value="Inhibitor_I29"/>
    <property type="match status" value="1"/>
</dbReference>
<keyword evidence="7" id="KW-1133">Transmembrane helix</keyword>
<evidence type="ECO:0000256" key="4">
    <source>
        <dbReference type="ARBA" id="ARBA00022807"/>
    </source>
</evidence>
<reference evidence="12" key="1">
    <citation type="submission" date="2025-08" db="UniProtKB">
        <authorList>
            <consortium name="RefSeq"/>
        </authorList>
    </citation>
    <scope>IDENTIFICATION</scope>
    <source>
        <tissue evidence="12">Gonad</tissue>
    </source>
</reference>
<keyword evidence="6" id="KW-1015">Disulfide bond</keyword>
<dbReference type="PROSITE" id="PS00139">
    <property type="entry name" value="THIOL_PROTEASE_CYS"/>
    <property type="match status" value="1"/>
</dbReference>
<name>A0A6P4Z181_BRABE</name>
<evidence type="ECO:0000313" key="11">
    <source>
        <dbReference type="Proteomes" id="UP000515135"/>
    </source>
</evidence>
<evidence type="ECO:0000256" key="3">
    <source>
        <dbReference type="ARBA" id="ARBA00022801"/>
    </source>
</evidence>
<keyword evidence="11" id="KW-1185">Reference proteome</keyword>
<dbReference type="InterPro" id="IPR000668">
    <property type="entry name" value="Peptidase_C1A_C"/>
</dbReference>
<feature type="domain" description="Peptidase C1A papain C-terminal" evidence="9">
    <location>
        <begin position="108"/>
        <end position="325"/>
    </location>
</feature>
<dbReference type="InterPro" id="IPR025660">
    <property type="entry name" value="Pept_his_AS"/>
</dbReference>
<keyword evidence="7" id="KW-0472">Membrane</keyword>
<dbReference type="PROSITE" id="PS00639">
    <property type="entry name" value="THIOL_PROTEASE_HIS"/>
    <property type="match status" value="1"/>
</dbReference>
<dbReference type="GO" id="GO:0008234">
    <property type="term" value="F:cysteine-type peptidase activity"/>
    <property type="evidence" value="ECO:0007669"/>
    <property type="project" value="UniProtKB-KW"/>
</dbReference>
<keyword evidence="3" id="KW-0378">Hydrolase</keyword>
<dbReference type="InterPro" id="IPR039417">
    <property type="entry name" value="Peptidase_C1A_papain-like"/>
</dbReference>